<gene>
    <name evidence="2" type="ordered locus">LBA1573</name>
</gene>
<dbReference type="eggNOG" id="COG2364">
    <property type="taxonomic scope" value="Bacteria"/>
</dbReference>
<feature type="transmembrane region" description="Helical" evidence="1">
    <location>
        <begin position="180"/>
        <end position="200"/>
    </location>
</feature>
<feature type="transmembrane region" description="Helical" evidence="1">
    <location>
        <begin position="82"/>
        <end position="102"/>
    </location>
</feature>
<dbReference type="AlphaFoldDB" id="Q5FIT4"/>
<dbReference type="BioCyc" id="LACI272621:G1G49-1537-MONOMER"/>
<feature type="transmembrane region" description="Helical" evidence="1">
    <location>
        <begin position="15"/>
        <end position="37"/>
    </location>
</feature>
<dbReference type="PATRIC" id="fig|272621.13.peg.1495"/>
<accession>Q5FIT4</accession>
<dbReference type="EMBL" id="CP000033">
    <property type="protein sequence ID" value="AAV43390.1"/>
    <property type="molecule type" value="Genomic_DNA"/>
</dbReference>
<dbReference type="KEGG" id="lac:LBA1573"/>
<evidence type="ECO:0000256" key="1">
    <source>
        <dbReference type="SAM" id="Phobius"/>
    </source>
</evidence>
<proteinExistence type="predicted"/>
<keyword evidence="1" id="KW-0472">Membrane</keyword>
<feature type="transmembrane region" description="Helical" evidence="1">
    <location>
        <begin position="57"/>
        <end position="75"/>
    </location>
</feature>
<name>Q5FIT4_LACAC</name>
<sequence length="212" mass="23537">MEQNLQKISLKIRKIILILFGVTIMGLGTGICNSTGLGIDPVNALGMGIAKQKNLPLGLVISVIQLIIIIVVLLLDKSFINLGTLIPMAYFGYALQFFTQYLPNFNTENLMIKIIIFLLGLVVVALGMSIYMGCEWGLVGYDALAYIFEKKTKKRPFIFRVCLDAIVALIAFLVHGPVSLGTILFVMGIGPLIDLFRKYLINPLYRKILFYG</sequence>
<dbReference type="InterPro" id="IPR038750">
    <property type="entry name" value="YczE/YyaS-like"/>
</dbReference>
<dbReference type="GeneID" id="93289362"/>
<dbReference type="OrthoDB" id="9814474at2"/>
<evidence type="ECO:0000313" key="2">
    <source>
        <dbReference type="EMBL" id="AAV43390.1"/>
    </source>
</evidence>
<feature type="transmembrane region" description="Helical" evidence="1">
    <location>
        <begin position="157"/>
        <end position="174"/>
    </location>
</feature>
<dbReference type="PANTHER" id="PTHR40078:SF1">
    <property type="entry name" value="INTEGRAL MEMBRANE PROTEIN"/>
    <property type="match status" value="1"/>
</dbReference>
<organism evidence="3">
    <name type="scientific">Lactobacillus acidophilus (strain ATCC 700396 / NCK56 / N2 / NCFM)</name>
    <dbReference type="NCBI Taxonomy" id="272621"/>
    <lineage>
        <taxon>Bacteria</taxon>
        <taxon>Bacillati</taxon>
        <taxon>Bacillota</taxon>
        <taxon>Bacilli</taxon>
        <taxon>Lactobacillales</taxon>
        <taxon>Lactobacillaceae</taxon>
        <taxon>Lactobacillus</taxon>
    </lineage>
</organism>
<protein>
    <submittedName>
        <fullName evidence="2">Putative membrane protein</fullName>
    </submittedName>
</protein>
<dbReference type="Proteomes" id="UP000006381">
    <property type="component" value="Chromosome"/>
</dbReference>
<feature type="transmembrane region" description="Helical" evidence="1">
    <location>
        <begin position="114"/>
        <end position="136"/>
    </location>
</feature>
<keyword evidence="1" id="KW-1133">Transmembrane helix</keyword>
<dbReference type="RefSeq" id="WP_003548397.1">
    <property type="nucleotide sequence ID" value="NC_006814.3"/>
</dbReference>
<dbReference type="HOGENOM" id="CLU_083843_1_3_9"/>
<reference evidence="2 3" key="1">
    <citation type="journal article" date="2005" name="Proc. Natl. Acad. Sci. U.S.A.">
        <title>Complete genome sequence of the probiotic lactic acid bacterium Lactobacillus acidophilus NCFM.</title>
        <authorList>
            <person name="Altermann E."/>
            <person name="Russell W.M."/>
            <person name="Azcarate-Peril M.A."/>
            <person name="Barrangou R."/>
            <person name="Buck B.L."/>
            <person name="McAuliffe O."/>
            <person name="Souther N."/>
            <person name="Dobson A."/>
            <person name="Duong T."/>
            <person name="Callanan M."/>
            <person name="Lick S."/>
            <person name="Hamrick A."/>
            <person name="Cano R."/>
            <person name="Klaenhammer T.R."/>
        </authorList>
    </citation>
    <scope>NUCLEOTIDE SEQUENCE [LARGE SCALE GENOMIC DNA]</scope>
    <source>
        <strain evidence="3">ATCC 700396 / NCK56 / N2 / NCFM</strain>
    </source>
</reference>
<dbReference type="Pfam" id="PF19700">
    <property type="entry name" value="DUF6198"/>
    <property type="match status" value="1"/>
</dbReference>
<dbReference type="PANTHER" id="PTHR40078">
    <property type="entry name" value="INTEGRAL MEMBRANE PROTEIN-RELATED"/>
    <property type="match status" value="1"/>
</dbReference>
<keyword evidence="3" id="KW-1185">Reference proteome</keyword>
<evidence type="ECO:0000313" key="3">
    <source>
        <dbReference type="Proteomes" id="UP000006381"/>
    </source>
</evidence>
<dbReference type="STRING" id="272621.LBA1573"/>
<keyword evidence="1" id="KW-0812">Transmembrane</keyword>